<sequence>MKKFTSIKLAIAAACLAASSAQADTILGLYAGAQYWQVEPEGQFGSSDDQQAAFNYDDDAQGSFYVALEHPVPLIPNIKIRQTQLEVAGSQNMSFNFNGTAFDGKVSTEADLSNTDLTLYYEVLDNGLASLDFGVTVKSLDGEIMVMDDDGTSEMQELTGYVPMGYLAAQVGLPLTGLSLYGDVSVLSIGDHSLTDYQAGIAYAFVDNIAVDISAQLGYRSFKLELDDLDGIHSDLEFSGAYAGLEVHF</sequence>
<dbReference type="Proteomes" id="UP001163726">
    <property type="component" value="Chromosome"/>
</dbReference>
<evidence type="ECO:0000256" key="1">
    <source>
        <dbReference type="SAM" id="SignalP"/>
    </source>
</evidence>
<dbReference type="RefSeq" id="WP_268074285.1">
    <property type="nucleotide sequence ID" value="NZ_CP109965.1"/>
</dbReference>
<reference evidence="2" key="1">
    <citation type="submission" date="2022-10" db="EMBL/GenBank/DDBJ databases">
        <title>Catenovulum adriacola sp. nov. isolated in the Harbour of Susak.</title>
        <authorList>
            <person name="Schoch T."/>
            <person name="Reich S.J."/>
            <person name="Stoeferle S."/>
            <person name="Flaiz M."/>
            <person name="Kazda M."/>
            <person name="Riedel C.U."/>
            <person name="Duerre P."/>
        </authorList>
    </citation>
    <scope>NUCLEOTIDE SEQUENCE</scope>
    <source>
        <strain evidence="2">TS8</strain>
    </source>
</reference>
<dbReference type="NCBIfam" id="TIGR04219">
    <property type="entry name" value="OMP_w_GlyGly"/>
    <property type="match status" value="1"/>
</dbReference>
<accession>A0ABY7ANY4</accession>
<name>A0ABY7ANY4_9ALTE</name>
<protein>
    <submittedName>
        <fullName evidence="2">TIGR04219 family outer membrane beta-barrel protein</fullName>
    </submittedName>
</protein>
<keyword evidence="1" id="KW-0732">Signal</keyword>
<dbReference type="InterPro" id="IPR026387">
    <property type="entry name" value="OMP_w_GlyGly"/>
</dbReference>
<dbReference type="EMBL" id="CP109965">
    <property type="protein sequence ID" value="WAJ69986.1"/>
    <property type="molecule type" value="Genomic_DNA"/>
</dbReference>
<evidence type="ECO:0000313" key="2">
    <source>
        <dbReference type="EMBL" id="WAJ69986.1"/>
    </source>
</evidence>
<proteinExistence type="predicted"/>
<keyword evidence="3" id="KW-1185">Reference proteome</keyword>
<gene>
    <name evidence="2" type="ORF">OLW01_12690</name>
</gene>
<organism evidence="2 3">
    <name type="scientific">Catenovulum adriaticum</name>
    <dbReference type="NCBI Taxonomy" id="2984846"/>
    <lineage>
        <taxon>Bacteria</taxon>
        <taxon>Pseudomonadati</taxon>
        <taxon>Pseudomonadota</taxon>
        <taxon>Gammaproteobacteria</taxon>
        <taxon>Alteromonadales</taxon>
        <taxon>Alteromonadaceae</taxon>
        <taxon>Catenovulum</taxon>
    </lineage>
</organism>
<evidence type="ECO:0000313" key="3">
    <source>
        <dbReference type="Proteomes" id="UP001163726"/>
    </source>
</evidence>
<feature type="signal peptide" evidence="1">
    <location>
        <begin position="1"/>
        <end position="23"/>
    </location>
</feature>
<feature type="chain" id="PRO_5045426186" evidence="1">
    <location>
        <begin position="24"/>
        <end position="249"/>
    </location>
</feature>